<accession>A0ABD2LE38</accession>
<evidence type="ECO:0000313" key="3">
    <source>
        <dbReference type="Proteomes" id="UP001620626"/>
    </source>
</evidence>
<name>A0ABD2LE38_9BILA</name>
<proteinExistence type="predicted"/>
<sequence length="252" mass="26925">MNEISPTNGTANPRYSLSSSIGSSPIICSQCRRGSGPAGRHFGLFPSGISSLVHRHRRSGESESLLPALAVSVSSHGLSSVCSPQMFLQQRELSKSGQRQMAPPTGPDGRTLRKGNTVGEASSPRKRLSCPNRPLTNRCNKSCDWLGPGTVKTSQLNTVQLLQHDDDNLLTNPIAQVSSDILKASGYTHQFKKLLSSGARIRRESSTCARLPIGSEGMCKQQSLGVPMASSTKIFKGTFSAFGAVVVKLENS</sequence>
<reference evidence="2 3" key="1">
    <citation type="submission" date="2024-10" db="EMBL/GenBank/DDBJ databases">
        <authorList>
            <person name="Kim D."/>
        </authorList>
    </citation>
    <scope>NUCLEOTIDE SEQUENCE [LARGE SCALE GENOMIC DNA]</scope>
    <source>
        <strain evidence="2">BH-2024</strain>
    </source>
</reference>
<evidence type="ECO:0000256" key="1">
    <source>
        <dbReference type="SAM" id="MobiDB-lite"/>
    </source>
</evidence>
<keyword evidence="3" id="KW-1185">Reference proteome</keyword>
<dbReference type="EMBL" id="JBICBT010000446">
    <property type="protein sequence ID" value="KAL3113446.1"/>
    <property type="molecule type" value="Genomic_DNA"/>
</dbReference>
<evidence type="ECO:0000313" key="2">
    <source>
        <dbReference type="EMBL" id="KAL3113446.1"/>
    </source>
</evidence>
<feature type="region of interest" description="Disordered" evidence="1">
    <location>
        <begin position="91"/>
        <end position="133"/>
    </location>
</feature>
<comment type="caution">
    <text evidence="2">The sequence shown here is derived from an EMBL/GenBank/DDBJ whole genome shotgun (WGS) entry which is preliminary data.</text>
</comment>
<dbReference type="AlphaFoldDB" id="A0ABD2LE38"/>
<organism evidence="2 3">
    <name type="scientific">Heterodera trifolii</name>
    <dbReference type="NCBI Taxonomy" id="157864"/>
    <lineage>
        <taxon>Eukaryota</taxon>
        <taxon>Metazoa</taxon>
        <taxon>Ecdysozoa</taxon>
        <taxon>Nematoda</taxon>
        <taxon>Chromadorea</taxon>
        <taxon>Rhabditida</taxon>
        <taxon>Tylenchina</taxon>
        <taxon>Tylenchomorpha</taxon>
        <taxon>Tylenchoidea</taxon>
        <taxon>Heteroderidae</taxon>
        <taxon>Heteroderinae</taxon>
        <taxon>Heterodera</taxon>
    </lineage>
</organism>
<protein>
    <submittedName>
        <fullName evidence="2">Uncharacterized protein</fullName>
    </submittedName>
</protein>
<gene>
    <name evidence="2" type="ORF">niasHT_013556</name>
</gene>
<dbReference type="Proteomes" id="UP001620626">
    <property type="component" value="Unassembled WGS sequence"/>
</dbReference>